<keyword evidence="2" id="KW-1185">Reference proteome</keyword>
<name>A0ABS4H6M1_9BACL</name>
<proteinExistence type="predicted"/>
<gene>
    <name evidence="1" type="ORF">J2Z20_003112</name>
</gene>
<evidence type="ECO:0000313" key="1">
    <source>
        <dbReference type="EMBL" id="MBP1938193.1"/>
    </source>
</evidence>
<protein>
    <submittedName>
        <fullName evidence="1">Uncharacterized protein</fullName>
    </submittedName>
</protein>
<dbReference type="EMBL" id="JAGGKP010000011">
    <property type="protein sequence ID" value="MBP1938193.1"/>
    <property type="molecule type" value="Genomic_DNA"/>
</dbReference>
<sequence>MAIIPLKQTVTVTKAGADSGWGHTDSGAVVMYKARVTEQTSVVINQFGAEAVSSMTIIFDKLPDVSYDDVITYTNELGVTIARKPLAIEPRRMLNGKPILTEVYV</sequence>
<evidence type="ECO:0000313" key="2">
    <source>
        <dbReference type="Proteomes" id="UP001519273"/>
    </source>
</evidence>
<reference evidence="1 2" key="1">
    <citation type="submission" date="2021-03" db="EMBL/GenBank/DDBJ databases">
        <title>Genomic Encyclopedia of Type Strains, Phase IV (KMG-IV): sequencing the most valuable type-strain genomes for metagenomic binning, comparative biology and taxonomic classification.</title>
        <authorList>
            <person name="Goeker M."/>
        </authorList>
    </citation>
    <scope>NUCLEOTIDE SEQUENCE [LARGE SCALE GENOMIC DNA]</scope>
    <source>
        <strain evidence="1 2">DSM 23491</strain>
    </source>
</reference>
<organism evidence="1 2">
    <name type="scientific">Paenibacillus sediminis</name>
    <dbReference type="NCBI Taxonomy" id="664909"/>
    <lineage>
        <taxon>Bacteria</taxon>
        <taxon>Bacillati</taxon>
        <taxon>Bacillota</taxon>
        <taxon>Bacilli</taxon>
        <taxon>Bacillales</taxon>
        <taxon>Paenibacillaceae</taxon>
        <taxon>Paenibacillus</taxon>
    </lineage>
</organism>
<dbReference type="Proteomes" id="UP001519273">
    <property type="component" value="Unassembled WGS sequence"/>
</dbReference>
<comment type="caution">
    <text evidence="1">The sequence shown here is derived from an EMBL/GenBank/DDBJ whole genome shotgun (WGS) entry which is preliminary data.</text>
</comment>
<accession>A0ABS4H6M1</accession>
<dbReference type="RefSeq" id="WP_209852191.1">
    <property type="nucleotide sequence ID" value="NZ_CBCRVE010000004.1"/>
</dbReference>